<dbReference type="EMBL" id="QUTD01003708">
    <property type="protein sequence ID" value="RHY71618.1"/>
    <property type="molecule type" value="Genomic_DNA"/>
</dbReference>
<evidence type="ECO:0000313" key="5">
    <source>
        <dbReference type="Proteomes" id="UP000266643"/>
    </source>
</evidence>
<reference evidence="4 5" key="1">
    <citation type="submission" date="2018-08" db="EMBL/GenBank/DDBJ databases">
        <title>Aphanomyces genome sequencing and annotation.</title>
        <authorList>
            <person name="Minardi D."/>
            <person name="Oidtmann B."/>
            <person name="Van Der Giezen M."/>
            <person name="Studholme D.J."/>
        </authorList>
    </citation>
    <scope>NUCLEOTIDE SEQUENCE [LARGE SCALE GENOMIC DNA]</scope>
    <source>
        <strain evidence="3 5">D2</strain>
        <strain evidence="2 4">Yx</strain>
    </source>
</reference>
<dbReference type="Proteomes" id="UP000266643">
    <property type="component" value="Unassembled WGS sequence"/>
</dbReference>
<evidence type="ECO:0000313" key="4">
    <source>
        <dbReference type="Proteomes" id="UP000266239"/>
    </source>
</evidence>
<evidence type="ECO:0000256" key="1">
    <source>
        <dbReference type="SAM" id="Phobius"/>
    </source>
</evidence>
<dbReference type="AlphaFoldDB" id="A0A397DVW4"/>
<accession>A0A397DVW4</accession>
<dbReference type="SUPFAM" id="SSF54637">
    <property type="entry name" value="Thioesterase/thiol ester dehydrase-isomerase"/>
    <property type="match status" value="1"/>
</dbReference>
<dbReference type="PANTHER" id="PTHR12475:SF4">
    <property type="entry name" value="PROTEIN THEM6"/>
    <property type="match status" value="1"/>
</dbReference>
<keyword evidence="1" id="KW-0812">Transmembrane</keyword>
<dbReference type="VEuPathDB" id="FungiDB:H257_09706"/>
<evidence type="ECO:0000313" key="3">
    <source>
        <dbReference type="EMBL" id="RHY71618.1"/>
    </source>
</evidence>
<sequence>MKLRPPGLAVVLVSPSVAVFCLLYAALDVPAVLSAFIAFLSAFVWADVWYFVHIIGTVVASPPTCLQSVLDSHEYPAIVGLNDIDRNGHFNNARYLRACNYGRRAFWTANGIWELLCANGGNLLVGAQTVRYRRELTLGQSYTLRTRIRTWDNQAFYIEHQFVMGAEAAGSLFVHAVVLVKNNVMGSKRPQMLMEMRQPGIVAPPVDPDVQSWIDSNAASSLMLRPNKNT</sequence>
<dbReference type="InterPro" id="IPR029069">
    <property type="entry name" value="HotDog_dom_sf"/>
</dbReference>
<comment type="caution">
    <text evidence="3">The sequence shown here is derived from an EMBL/GenBank/DDBJ whole genome shotgun (WGS) entry which is preliminary data.</text>
</comment>
<dbReference type="Gene3D" id="3.10.129.10">
    <property type="entry name" value="Hotdog Thioesterase"/>
    <property type="match status" value="1"/>
</dbReference>
<keyword evidence="1" id="KW-1133">Transmembrane helix</keyword>
<evidence type="ECO:0008006" key="6">
    <source>
        <dbReference type="Google" id="ProtNLM"/>
    </source>
</evidence>
<gene>
    <name evidence="2" type="ORF">DYB25_000347</name>
    <name evidence="3" type="ORF">DYB30_000141</name>
</gene>
<dbReference type="Proteomes" id="UP000266239">
    <property type="component" value="Unassembled WGS sequence"/>
</dbReference>
<dbReference type="InterPro" id="IPR051490">
    <property type="entry name" value="THEM6_lcsJ_thioesterase"/>
</dbReference>
<keyword evidence="1" id="KW-0472">Membrane</keyword>
<protein>
    <recommendedName>
        <fullName evidence="6">Thioesterase domain-containing protein</fullName>
    </recommendedName>
</protein>
<feature type="transmembrane region" description="Helical" evidence="1">
    <location>
        <begin position="33"/>
        <end position="52"/>
    </location>
</feature>
<feature type="transmembrane region" description="Helical" evidence="1">
    <location>
        <begin position="7"/>
        <end position="27"/>
    </location>
</feature>
<evidence type="ECO:0000313" key="2">
    <source>
        <dbReference type="EMBL" id="RHY16433.1"/>
    </source>
</evidence>
<name>A0A397DVW4_APHAT</name>
<proteinExistence type="predicted"/>
<dbReference type="Pfam" id="PF13279">
    <property type="entry name" value="4HBT_2"/>
    <property type="match status" value="1"/>
</dbReference>
<dbReference type="PANTHER" id="PTHR12475">
    <property type="match status" value="1"/>
</dbReference>
<dbReference type="CDD" id="cd00586">
    <property type="entry name" value="4HBT"/>
    <property type="match status" value="1"/>
</dbReference>
<organism evidence="3 5">
    <name type="scientific">Aphanomyces astaci</name>
    <name type="common">Crayfish plague agent</name>
    <dbReference type="NCBI Taxonomy" id="112090"/>
    <lineage>
        <taxon>Eukaryota</taxon>
        <taxon>Sar</taxon>
        <taxon>Stramenopiles</taxon>
        <taxon>Oomycota</taxon>
        <taxon>Saprolegniomycetes</taxon>
        <taxon>Saprolegniales</taxon>
        <taxon>Verrucalvaceae</taxon>
        <taxon>Aphanomyces</taxon>
    </lineage>
</organism>
<dbReference type="EMBL" id="QUTA01005289">
    <property type="protein sequence ID" value="RHY16433.1"/>
    <property type="molecule type" value="Genomic_DNA"/>
</dbReference>